<proteinExistence type="predicted"/>
<protein>
    <submittedName>
        <fullName evidence="1">Uncharacterized protein</fullName>
    </submittedName>
</protein>
<keyword evidence="2" id="KW-1185">Reference proteome</keyword>
<comment type="caution">
    <text evidence="1">The sequence shown here is derived from an EMBL/GenBank/DDBJ whole genome shotgun (WGS) entry which is preliminary data.</text>
</comment>
<evidence type="ECO:0000313" key="1">
    <source>
        <dbReference type="EMBL" id="ORD97798.1"/>
    </source>
</evidence>
<dbReference type="VEuPathDB" id="MicrosporidiaDB:A0H76_2554"/>
<dbReference type="AlphaFoldDB" id="A0A1X0QDE3"/>
<reference evidence="1 2" key="1">
    <citation type="journal article" date="2017" name="Environ. Microbiol.">
        <title>Decay of the glycolytic pathway and adaptation to intranuclear parasitism within Enterocytozoonidae microsporidia.</title>
        <authorList>
            <person name="Wiredu Boakye D."/>
            <person name="Jaroenlak P."/>
            <person name="Prachumwat A."/>
            <person name="Williams T.A."/>
            <person name="Bateman K.S."/>
            <person name="Itsathitphaisarn O."/>
            <person name="Sritunyalucksana K."/>
            <person name="Paszkiewicz K.H."/>
            <person name="Moore K.A."/>
            <person name="Stentiford G.D."/>
            <person name="Williams B.A."/>
        </authorList>
    </citation>
    <scope>NUCLEOTIDE SEQUENCE [LARGE SCALE GENOMIC DNA]</scope>
    <source>
        <strain evidence="1 2">GB1</strain>
    </source>
</reference>
<dbReference type="EMBL" id="LVKB01000009">
    <property type="protein sequence ID" value="ORD97798.1"/>
    <property type="molecule type" value="Genomic_DNA"/>
</dbReference>
<name>A0A1X0QDE3_9MICR</name>
<sequence length="64" mass="7671">MIILPFSLKKHLLTLRPCFIDKLVDFTNKIISELNNKNNNIYKMKFLKKMFDLVDDKNEIYSGY</sequence>
<organism evidence="1 2">
    <name type="scientific">Hepatospora eriocheir</name>
    <dbReference type="NCBI Taxonomy" id="1081669"/>
    <lineage>
        <taxon>Eukaryota</taxon>
        <taxon>Fungi</taxon>
        <taxon>Fungi incertae sedis</taxon>
        <taxon>Microsporidia</taxon>
        <taxon>Hepatosporidae</taxon>
        <taxon>Hepatospora</taxon>
    </lineage>
</organism>
<evidence type="ECO:0000313" key="2">
    <source>
        <dbReference type="Proteomes" id="UP000192356"/>
    </source>
</evidence>
<accession>A0A1X0QDE3</accession>
<gene>
    <name evidence="1" type="ORF">HERIO_332</name>
</gene>
<dbReference type="VEuPathDB" id="MicrosporidiaDB:HERIO_332"/>
<dbReference type="Proteomes" id="UP000192356">
    <property type="component" value="Unassembled WGS sequence"/>
</dbReference>